<reference evidence="16 17" key="1">
    <citation type="submission" date="2019-02" db="EMBL/GenBank/DDBJ databases">
        <title>Genome sequencing of the rare red list fungi Phlebia centrifuga.</title>
        <authorList>
            <person name="Buettner E."/>
            <person name="Kellner H."/>
        </authorList>
    </citation>
    <scope>NUCLEOTIDE SEQUENCE [LARGE SCALE GENOMIC DNA]</scope>
    <source>
        <strain evidence="16 17">DSM 108282</strain>
    </source>
</reference>
<dbReference type="InterPro" id="IPR015876">
    <property type="entry name" value="Acyl-CoA_DS"/>
</dbReference>
<feature type="transmembrane region" description="Helical" evidence="14">
    <location>
        <begin position="16"/>
        <end position="36"/>
    </location>
</feature>
<dbReference type="PROSITE" id="PS00476">
    <property type="entry name" value="FATTY_ACID_DESATUR_1"/>
    <property type="match status" value="1"/>
</dbReference>
<keyword evidence="17" id="KW-1185">Reference proteome</keyword>
<dbReference type="GO" id="GO:0004768">
    <property type="term" value="F:stearoyl-CoA 9-desaturase activity"/>
    <property type="evidence" value="ECO:0007669"/>
    <property type="project" value="InterPro"/>
</dbReference>
<evidence type="ECO:0000256" key="14">
    <source>
        <dbReference type="SAM" id="Phobius"/>
    </source>
</evidence>
<proteinExistence type="inferred from homology"/>
<dbReference type="InterPro" id="IPR036400">
    <property type="entry name" value="Cyt_B5-like_heme/steroid_sf"/>
</dbReference>
<evidence type="ECO:0000256" key="2">
    <source>
        <dbReference type="ARBA" id="ARBA00009295"/>
    </source>
</evidence>
<evidence type="ECO:0000256" key="4">
    <source>
        <dbReference type="ARBA" id="ARBA00022617"/>
    </source>
</evidence>
<comment type="caution">
    <text evidence="16">The sequence shown here is derived from an EMBL/GenBank/DDBJ whole genome shotgun (WGS) entry which is preliminary data.</text>
</comment>
<sequence length="382" mass="43869">MFGLYGLLTTPLKIKTFFWSVVMYIFSSLGITAGYHRLWSHRSYNASIPLQAFLLIAGASAVQGSAYWWARGHRVHHRYTDSELDPYNAKRGILWSHIGWMMVKPERKLGMADISDLRKDPLIQWQHQYYFLLVVIFGYALPSLIAGYFWNDYSGGFYYASLLRMTIVHHGVFAVNSLAHHFGDQMYDDELTPRDHFFVALLTMGEGYHNFHHAFPMDYRNAILWYQYDPTKWFIAVCKQIRLASQLRVFPENEIQKGSLNMELKRLKKIQDRLRWPIDPETLPILSWEAFQEQSSSSAIVLVAGFIYDVSSFLDDHPGGPAILRGYVGKDATAAFSGGIYKHSNSAHNLLAMLRVAALFGGIEHIKMYSPAEKIHIVERTS</sequence>
<protein>
    <recommendedName>
        <fullName evidence="15">Cytochrome b5 heme-binding domain-containing protein</fullName>
    </recommendedName>
</protein>
<dbReference type="AlphaFoldDB" id="A0A4S4K897"/>
<evidence type="ECO:0000256" key="5">
    <source>
        <dbReference type="ARBA" id="ARBA00022692"/>
    </source>
</evidence>
<dbReference type="Proteomes" id="UP000309038">
    <property type="component" value="Unassembled WGS sequence"/>
</dbReference>
<dbReference type="CDD" id="cd03505">
    <property type="entry name" value="Delta9-FADS-like"/>
    <property type="match status" value="1"/>
</dbReference>
<dbReference type="InterPro" id="IPR009160">
    <property type="entry name" value="Acyl-CoA_deSatase_haem/ster-bd"/>
</dbReference>
<evidence type="ECO:0000256" key="10">
    <source>
        <dbReference type="ARBA" id="ARBA00023004"/>
    </source>
</evidence>
<evidence type="ECO:0000313" key="17">
    <source>
        <dbReference type="Proteomes" id="UP000309038"/>
    </source>
</evidence>
<dbReference type="GO" id="GO:0005506">
    <property type="term" value="F:iron ion binding"/>
    <property type="evidence" value="ECO:0007669"/>
    <property type="project" value="TreeGrafter"/>
</dbReference>
<dbReference type="PANTHER" id="PTHR11351">
    <property type="entry name" value="ACYL-COA DESATURASE"/>
    <property type="match status" value="1"/>
</dbReference>
<dbReference type="SMART" id="SM01117">
    <property type="entry name" value="Cyt-b5"/>
    <property type="match status" value="1"/>
</dbReference>
<name>A0A4S4K897_9APHY</name>
<dbReference type="InterPro" id="IPR018506">
    <property type="entry name" value="Cyt_B5_heme-BS"/>
</dbReference>
<evidence type="ECO:0000256" key="13">
    <source>
        <dbReference type="ARBA" id="ARBA00023160"/>
    </source>
</evidence>
<dbReference type="GO" id="GO:0005789">
    <property type="term" value="C:endoplasmic reticulum membrane"/>
    <property type="evidence" value="ECO:0007669"/>
    <property type="project" value="TreeGrafter"/>
</dbReference>
<dbReference type="PIRSF" id="PIRSF000345">
    <property type="entry name" value="OLE1"/>
    <property type="match status" value="1"/>
</dbReference>
<dbReference type="Pfam" id="PF00173">
    <property type="entry name" value="Cyt-b5"/>
    <property type="match status" value="1"/>
</dbReference>
<keyword evidence="11" id="KW-0443">Lipid metabolism</keyword>
<keyword evidence="6" id="KW-0479">Metal-binding</keyword>
<dbReference type="PROSITE" id="PS00191">
    <property type="entry name" value="CYTOCHROME_B5_1"/>
    <property type="match status" value="1"/>
</dbReference>
<dbReference type="Pfam" id="PF00487">
    <property type="entry name" value="FA_desaturase"/>
    <property type="match status" value="1"/>
</dbReference>
<keyword evidence="8 14" id="KW-1133">Transmembrane helix</keyword>
<accession>A0A4S4K897</accession>
<comment type="similarity">
    <text evidence="2">Belongs to the fatty acid desaturase type 1 family.</text>
</comment>
<feature type="domain" description="Cytochrome b5 heme-binding" evidence="15">
    <location>
        <begin position="289"/>
        <end position="360"/>
    </location>
</feature>
<keyword evidence="4" id="KW-0349">Heme</keyword>
<gene>
    <name evidence="16" type="ORF">EW026_g7299</name>
</gene>
<evidence type="ECO:0000256" key="7">
    <source>
        <dbReference type="ARBA" id="ARBA00022832"/>
    </source>
</evidence>
<dbReference type="EMBL" id="SGPJ01000502">
    <property type="protein sequence ID" value="THG94104.1"/>
    <property type="molecule type" value="Genomic_DNA"/>
</dbReference>
<evidence type="ECO:0000259" key="15">
    <source>
        <dbReference type="PROSITE" id="PS50255"/>
    </source>
</evidence>
<evidence type="ECO:0000256" key="6">
    <source>
        <dbReference type="ARBA" id="ARBA00022723"/>
    </source>
</evidence>
<evidence type="ECO:0000313" key="16">
    <source>
        <dbReference type="EMBL" id="THG94104.1"/>
    </source>
</evidence>
<dbReference type="PROSITE" id="PS50255">
    <property type="entry name" value="CYTOCHROME_B5_2"/>
    <property type="match status" value="1"/>
</dbReference>
<keyword evidence="10" id="KW-0408">Iron</keyword>
<dbReference type="PANTHER" id="PTHR11351:SF31">
    <property type="entry name" value="DESATURASE 1, ISOFORM A-RELATED"/>
    <property type="match status" value="1"/>
</dbReference>
<evidence type="ECO:0000256" key="11">
    <source>
        <dbReference type="ARBA" id="ARBA00023098"/>
    </source>
</evidence>
<evidence type="ECO:0000256" key="12">
    <source>
        <dbReference type="ARBA" id="ARBA00023136"/>
    </source>
</evidence>
<dbReference type="Gene3D" id="3.10.120.10">
    <property type="entry name" value="Cytochrome b5-like heme/steroid binding domain"/>
    <property type="match status" value="1"/>
</dbReference>
<organism evidence="16 17">
    <name type="scientific">Hermanssonia centrifuga</name>
    <dbReference type="NCBI Taxonomy" id="98765"/>
    <lineage>
        <taxon>Eukaryota</taxon>
        <taxon>Fungi</taxon>
        <taxon>Dikarya</taxon>
        <taxon>Basidiomycota</taxon>
        <taxon>Agaricomycotina</taxon>
        <taxon>Agaricomycetes</taxon>
        <taxon>Polyporales</taxon>
        <taxon>Meruliaceae</taxon>
        <taxon>Hermanssonia</taxon>
    </lineage>
</organism>
<dbReference type="InterPro" id="IPR001199">
    <property type="entry name" value="Cyt_B5-like_heme/steroid-bd"/>
</dbReference>
<dbReference type="PRINTS" id="PR00075">
    <property type="entry name" value="FACDDSATRASE"/>
</dbReference>
<dbReference type="GO" id="GO:0020037">
    <property type="term" value="F:heme binding"/>
    <property type="evidence" value="ECO:0007669"/>
    <property type="project" value="InterPro"/>
</dbReference>
<comment type="subcellular location">
    <subcellularLocation>
        <location evidence="1">Membrane</location>
        <topology evidence="1">Multi-pass membrane protein</topology>
    </subcellularLocation>
</comment>
<dbReference type="SUPFAM" id="SSF55856">
    <property type="entry name" value="Cytochrome b5-like heme/steroid binding domain"/>
    <property type="match status" value="1"/>
</dbReference>
<keyword evidence="3" id="KW-0444">Lipid biosynthesis</keyword>
<evidence type="ECO:0000256" key="3">
    <source>
        <dbReference type="ARBA" id="ARBA00022516"/>
    </source>
</evidence>
<keyword evidence="12 14" id="KW-0472">Membrane</keyword>
<dbReference type="GO" id="GO:0006636">
    <property type="term" value="P:unsaturated fatty acid biosynthetic process"/>
    <property type="evidence" value="ECO:0007669"/>
    <property type="project" value="InterPro"/>
</dbReference>
<evidence type="ECO:0000256" key="9">
    <source>
        <dbReference type="ARBA" id="ARBA00023002"/>
    </source>
</evidence>
<dbReference type="InterPro" id="IPR005804">
    <property type="entry name" value="FA_desaturase_dom"/>
</dbReference>
<dbReference type="InterPro" id="IPR001522">
    <property type="entry name" value="FADS-1_CS"/>
</dbReference>
<keyword evidence="9" id="KW-0560">Oxidoreductase</keyword>
<keyword evidence="5 14" id="KW-0812">Transmembrane</keyword>
<feature type="transmembrane region" description="Helical" evidence="14">
    <location>
        <begin position="48"/>
        <end position="70"/>
    </location>
</feature>
<evidence type="ECO:0000256" key="8">
    <source>
        <dbReference type="ARBA" id="ARBA00022989"/>
    </source>
</evidence>
<keyword evidence="7" id="KW-0276">Fatty acid metabolism</keyword>
<evidence type="ECO:0000256" key="1">
    <source>
        <dbReference type="ARBA" id="ARBA00004141"/>
    </source>
</evidence>
<feature type="transmembrane region" description="Helical" evidence="14">
    <location>
        <begin position="129"/>
        <end position="150"/>
    </location>
</feature>
<keyword evidence="13" id="KW-0275">Fatty acid biosynthesis</keyword>